<gene>
    <name evidence="7" type="ORF">CHARACLAT_025926</name>
</gene>
<sequence>MVGYSTKSLRTLRALRTMRVPSCFKGMRVVLQAMAANVTSTCSPLLVVMFVWLILSIMGVNLFSGMFYRCFNETDLTLLPVDNMTDCWSLILANFTEAYTMSFSSSSSAASSLSGSSSMLSINSVT</sequence>
<evidence type="ECO:0000256" key="5">
    <source>
        <dbReference type="SAM" id="Phobius"/>
    </source>
</evidence>
<reference evidence="7 8" key="1">
    <citation type="submission" date="2021-06" db="EMBL/GenBank/DDBJ databases">
        <authorList>
            <person name="Palmer J.M."/>
        </authorList>
    </citation>
    <scope>NUCLEOTIDE SEQUENCE [LARGE SCALE GENOMIC DNA]</scope>
    <source>
        <strain evidence="7 8">CL_MEX2019</strain>
        <tissue evidence="7">Muscle</tissue>
    </source>
</reference>
<evidence type="ECO:0000313" key="7">
    <source>
        <dbReference type="EMBL" id="MED6278630.1"/>
    </source>
</evidence>
<dbReference type="PANTHER" id="PTHR10037">
    <property type="entry name" value="VOLTAGE-GATED CATION CHANNEL CALCIUM AND SODIUM"/>
    <property type="match status" value="1"/>
</dbReference>
<evidence type="ECO:0000313" key="8">
    <source>
        <dbReference type="Proteomes" id="UP001352852"/>
    </source>
</evidence>
<comment type="subcellular location">
    <subcellularLocation>
        <location evidence="1">Membrane</location>
        <topology evidence="1">Multi-pass membrane protein</topology>
    </subcellularLocation>
</comment>
<feature type="non-terminal residue" evidence="7">
    <location>
        <position position="126"/>
    </location>
</feature>
<name>A0ABU7DVI5_9TELE</name>
<evidence type="ECO:0000256" key="3">
    <source>
        <dbReference type="ARBA" id="ARBA00022989"/>
    </source>
</evidence>
<dbReference type="Proteomes" id="UP001352852">
    <property type="component" value="Unassembled WGS sequence"/>
</dbReference>
<dbReference type="EMBL" id="JAHUTJ010035848">
    <property type="protein sequence ID" value="MED6278630.1"/>
    <property type="molecule type" value="Genomic_DNA"/>
</dbReference>
<dbReference type="InterPro" id="IPR005821">
    <property type="entry name" value="Ion_trans_dom"/>
</dbReference>
<dbReference type="Pfam" id="PF00520">
    <property type="entry name" value="Ion_trans"/>
    <property type="match status" value="1"/>
</dbReference>
<evidence type="ECO:0000259" key="6">
    <source>
        <dbReference type="Pfam" id="PF00520"/>
    </source>
</evidence>
<comment type="caution">
    <text evidence="7">The sequence shown here is derived from an EMBL/GenBank/DDBJ whole genome shotgun (WGS) entry which is preliminary data.</text>
</comment>
<organism evidence="7 8">
    <name type="scientific">Characodon lateralis</name>
    <dbReference type="NCBI Taxonomy" id="208331"/>
    <lineage>
        <taxon>Eukaryota</taxon>
        <taxon>Metazoa</taxon>
        <taxon>Chordata</taxon>
        <taxon>Craniata</taxon>
        <taxon>Vertebrata</taxon>
        <taxon>Euteleostomi</taxon>
        <taxon>Actinopterygii</taxon>
        <taxon>Neopterygii</taxon>
        <taxon>Teleostei</taxon>
        <taxon>Neoteleostei</taxon>
        <taxon>Acanthomorphata</taxon>
        <taxon>Ovalentaria</taxon>
        <taxon>Atherinomorphae</taxon>
        <taxon>Cyprinodontiformes</taxon>
        <taxon>Goodeidae</taxon>
        <taxon>Characodon</taxon>
    </lineage>
</organism>
<keyword evidence="2 5" id="KW-0812">Transmembrane</keyword>
<dbReference type="Gene3D" id="1.10.287.70">
    <property type="match status" value="1"/>
</dbReference>
<evidence type="ECO:0000256" key="2">
    <source>
        <dbReference type="ARBA" id="ARBA00022692"/>
    </source>
</evidence>
<keyword evidence="8" id="KW-1185">Reference proteome</keyword>
<feature type="transmembrane region" description="Helical" evidence="5">
    <location>
        <begin position="44"/>
        <end position="63"/>
    </location>
</feature>
<keyword evidence="4 5" id="KW-0472">Membrane</keyword>
<feature type="domain" description="Ion transport" evidence="6">
    <location>
        <begin position="4"/>
        <end position="96"/>
    </location>
</feature>
<keyword evidence="3 5" id="KW-1133">Transmembrane helix</keyword>
<dbReference type="SUPFAM" id="SSF81324">
    <property type="entry name" value="Voltage-gated potassium channels"/>
    <property type="match status" value="1"/>
</dbReference>
<protein>
    <recommendedName>
        <fullName evidence="6">Ion transport domain-containing protein</fullName>
    </recommendedName>
</protein>
<proteinExistence type="predicted"/>
<evidence type="ECO:0000256" key="4">
    <source>
        <dbReference type="ARBA" id="ARBA00023136"/>
    </source>
</evidence>
<dbReference type="InterPro" id="IPR043203">
    <property type="entry name" value="VGCC_Ca_Na"/>
</dbReference>
<accession>A0ABU7DVI5</accession>
<dbReference type="PANTHER" id="PTHR10037:SF288">
    <property type="entry name" value="SODIUM CHANNEL PROTEIN PARA"/>
    <property type="match status" value="1"/>
</dbReference>
<evidence type="ECO:0000256" key="1">
    <source>
        <dbReference type="ARBA" id="ARBA00004141"/>
    </source>
</evidence>